<dbReference type="Proteomes" id="UP000507245">
    <property type="component" value="Unassembled WGS sequence"/>
</dbReference>
<evidence type="ECO:0000313" key="4">
    <source>
        <dbReference type="Proteomes" id="UP000507222"/>
    </source>
</evidence>
<feature type="region of interest" description="Disordered" evidence="1">
    <location>
        <begin position="1"/>
        <end position="29"/>
    </location>
</feature>
<gene>
    <name evidence="2" type="ORF">CURHAP_LOCUS40063</name>
    <name evidence="3" type="ORF">ORAREDHAP_LOCUS39465</name>
</gene>
<name>A0A6J5XRT7_PRUAR</name>
<dbReference type="Proteomes" id="UP000507222">
    <property type="component" value="Unassembled WGS sequence"/>
</dbReference>
<dbReference type="EMBL" id="CAEKKB010000006">
    <property type="protein sequence ID" value="CAB4314932.1"/>
    <property type="molecule type" value="Genomic_DNA"/>
</dbReference>
<feature type="compositionally biased region" description="Basic and acidic residues" evidence="1">
    <location>
        <begin position="10"/>
        <end position="26"/>
    </location>
</feature>
<evidence type="ECO:0000313" key="5">
    <source>
        <dbReference type="Proteomes" id="UP000507245"/>
    </source>
</evidence>
<evidence type="ECO:0000313" key="3">
    <source>
        <dbReference type="EMBL" id="CAB4314932.1"/>
    </source>
</evidence>
<dbReference type="EMBL" id="CAEKDK010000006">
    <property type="protein sequence ID" value="CAB4284516.1"/>
    <property type="molecule type" value="Genomic_DNA"/>
</dbReference>
<dbReference type="AlphaFoldDB" id="A0A6J5XRT7"/>
<keyword evidence="5" id="KW-1185">Reference proteome</keyword>
<accession>A0A6J5XRT7</accession>
<reference evidence="3 4" key="2">
    <citation type="submission" date="2020-05" db="EMBL/GenBank/DDBJ databases">
        <authorList>
            <person name="Campoy J."/>
            <person name="Schneeberger K."/>
            <person name="Spophaly S."/>
        </authorList>
    </citation>
    <scope>NUCLEOTIDE SEQUENCE [LARGE SCALE GENOMIC DNA]</scope>
    <source>
        <strain evidence="3">PruArmRojPasFocal</strain>
    </source>
</reference>
<evidence type="ECO:0000313" key="2">
    <source>
        <dbReference type="EMBL" id="CAB4284516.1"/>
    </source>
</evidence>
<reference evidence="5" key="1">
    <citation type="journal article" date="2020" name="Genome Biol.">
        <title>Gamete binning: chromosome-level and haplotype-resolved genome assembly enabled by high-throughput single-cell sequencing of gamete genomes.</title>
        <authorList>
            <person name="Campoy J.A."/>
            <person name="Sun H."/>
            <person name="Goel M."/>
            <person name="Jiao W.-B."/>
            <person name="Folz-Donahue K."/>
            <person name="Wang N."/>
            <person name="Rubio M."/>
            <person name="Liu C."/>
            <person name="Kukat C."/>
            <person name="Ruiz D."/>
            <person name="Huettel B."/>
            <person name="Schneeberger K."/>
        </authorList>
    </citation>
    <scope>NUCLEOTIDE SEQUENCE [LARGE SCALE GENOMIC DNA]</scope>
    <source>
        <strain evidence="5">cv. Rojo Pasion</strain>
    </source>
</reference>
<evidence type="ECO:0000256" key="1">
    <source>
        <dbReference type="SAM" id="MobiDB-lite"/>
    </source>
</evidence>
<proteinExistence type="predicted"/>
<sequence>MKLPSPSLRDNGDNEDRNLNKTKEEELTPISQRLQQMNCIRGLKKVDLLVSNPIKISEIPIPRPSMQW</sequence>
<protein>
    <submittedName>
        <fullName evidence="3">Uncharacterized protein</fullName>
    </submittedName>
</protein>
<organism evidence="3 5">
    <name type="scientific">Prunus armeniaca</name>
    <name type="common">Apricot</name>
    <name type="synonym">Armeniaca vulgaris</name>
    <dbReference type="NCBI Taxonomy" id="36596"/>
    <lineage>
        <taxon>Eukaryota</taxon>
        <taxon>Viridiplantae</taxon>
        <taxon>Streptophyta</taxon>
        <taxon>Embryophyta</taxon>
        <taxon>Tracheophyta</taxon>
        <taxon>Spermatophyta</taxon>
        <taxon>Magnoliopsida</taxon>
        <taxon>eudicotyledons</taxon>
        <taxon>Gunneridae</taxon>
        <taxon>Pentapetalae</taxon>
        <taxon>rosids</taxon>
        <taxon>fabids</taxon>
        <taxon>Rosales</taxon>
        <taxon>Rosaceae</taxon>
        <taxon>Amygdaloideae</taxon>
        <taxon>Amygdaleae</taxon>
        <taxon>Prunus</taxon>
    </lineage>
</organism>